<accession>A0A2S0MRH2</accession>
<reference evidence="4" key="1">
    <citation type="submission" date="2018-03" db="EMBL/GenBank/DDBJ databases">
        <title>Genomic analysis of the strain SH-1 isolated from shrimp intestine.</title>
        <authorList>
            <person name="Kim Y.-S."/>
            <person name="Kim S.-E."/>
            <person name="Kim K.-H."/>
        </authorList>
    </citation>
    <scope>NUCLEOTIDE SEQUENCE [LARGE SCALE GENOMIC DNA]</scope>
    <source>
        <strain evidence="4">SH-1</strain>
    </source>
</reference>
<sequence>MNTIDSVVGKRIRASRRALGMSQADLGRAIGVRFQQVQKYETGANRVSASRLWAIADVLGVDVTQFFDGIEPVVASGVGKDARTRDTMSYLSDSEKLELVELFSALPSSQRQAVLAIIRSMADSEAHAALAAVT</sequence>
<keyword evidence="1" id="KW-0238">DNA-binding</keyword>
<dbReference type="RefSeq" id="WP_106472798.1">
    <property type="nucleotide sequence ID" value="NZ_CP027665.1"/>
</dbReference>
<gene>
    <name evidence="3" type="ORF">C6Y53_12840</name>
</gene>
<dbReference type="GO" id="GO:0005829">
    <property type="term" value="C:cytosol"/>
    <property type="evidence" value="ECO:0007669"/>
    <property type="project" value="TreeGrafter"/>
</dbReference>
<dbReference type="CDD" id="cd00093">
    <property type="entry name" value="HTH_XRE"/>
    <property type="match status" value="1"/>
</dbReference>
<dbReference type="SUPFAM" id="SSF47413">
    <property type="entry name" value="lambda repressor-like DNA-binding domains"/>
    <property type="match status" value="1"/>
</dbReference>
<dbReference type="PROSITE" id="PS50943">
    <property type="entry name" value="HTH_CROC1"/>
    <property type="match status" value="1"/>
</dbReference>
<protein>
    <submittedName>
        <fullName evidence="3">Helix-turn-helix transcriptional regulator</fullName>
    </submittedName>
</protein>
<evidence type="ECO:0000256" key="1">
    <source>
        <dbReference type="ARBA" id="ARBA00023125"/>
    </source>
</evidence>
<dbReference type="SMART" id="SM00530">
    <property type="entry name" value="HTH_XRE"/>
    <property type="match status" value="1"/>
</dbReference>
<dbReference type="EMBL" id="CP027665">
    <property type="protein sequence ID" value="AVO38485.1"/>
    <property type="molecule type" value="Genomic_DNA"/>
</dbReference>
<dbReference type="InterPro" id="IPR050807">
    <property type="entry name" value="TransReg_Diox_bact_type"/>
</dbReference>
<dbReference type="PANTHER" id="PTHR46797:SF1">
    <property type="entry name" value="METHYLPHOSPHONATE SYNTHASE"/>
    <property type="match status" value="1"/>
</dbReference>
<dbReference type="AlphaFoldDB" id="A0A2S0MRH2"/>
<proteinExistence type="predicted"/>
<dbReference type="Proteomes" id="UP000237655">
    <property type="component" value="Chromosome"/>
</dbReference>
<dbReference type="PANTHER" id="PTHR46797">
    <property type="entry name" value="HTH-TYPE TRANSCRIPTIONAL REGULATOR"/>
    <property type="match status" value="1"/>
</dbReference>
<dbReference type="Pfam" id="PF01381">
    <property type="entry name" value="HTH_3"/>
    <property type="match status" value="1"/>
</dbReference>
<keyword evidence="4" id="KW-1185">Reference proteome</keyword>
<evidence type="ECO:0000313" key="4">
    <source>
        <dbReference type="Proteomes" id="UP000237655"/>
    </source>
</evidence>
<organism evidence="3 4">
    <name type="scientific">Pukyongiella litopenaei</name>
    <dbReference type="NCBI Taxonomy" id="2605946"/>
    <lineage>
        <taxon>Bacteria</taxon>
        <taxon>Pseudomonadati</taxon>
        <taxon>Pseudomonadota</taxon>
        <taxon>Alphaproteobacteria</taxon>
        <taxon>Rhodobacterales</taxon>
        <taxon>Paracoccaceae</taxon>
        <taxon>Pukyongiella</taxon>
    </lineage>
</organism>
<evidence type="ECO:0000313" key="3">
    <source>
        <dbReference type="EMBL" id="AVO38485.1"/>
    </source>
</evidence>
<dbReference type="InterPro" id="IPR001387">
    <property type="entry name" value="Cro/C1-type_HTH"/>
</dbReference>
<dbReference type="GO" id="GO:0003700">
    <property type="term" value="F:DNA-binding transcription factor activity"/>
    <property type="evidence" value="ECO:0007669"/>
    <property type="project" value="TreeGrafter"/>
</dbReference>
<feature type="domain" description="HTH cro/C1-type" evidence="2">
    <location>
        <begin position="12"/>
        <end position="66"/>
    </location>
</feature>
<dbReference type="KEGG" id="thas:C6Y53_12840"/>
<dbReference type="GO" id="GO:0003677">
    <property type="term" value="F:DNA binding"/>
    <property type="evidence" value="ECO:0007669"/>
    <property type="project" value="UniProtKB-KW"/>
</dbReference>
<dbReference type="Gene3D" id="1.10.260.40">
    <property type="entry name" value="lambda repressor-like DNA-binding domains"/>
    <property type="match status" value="1"/>
</dbReference>
<name>A0A2S0MRH2_9RHOB</name>
<dbReference type="InterPro" id="IPR010982">
    <property type="entry name" value="Lambda_DNA-bd_dom_sf"/>
</dbReference>
<evidence type="ECO:0000259" key="2">
    <source>
        <dbReference type="PROSITE" id="PS50943"/>
    </source>
</evidence>